<keyword evidence="2" id="KW-0472">Membrane</keyword>
<comment type="caution">
    <text evidence="3">The sequence shown here is derived from an EMBL/GenBank/DDBJ whole genome shotgun (WGS) entry which is preliminary data.</text>
</comment>
<evidence type="ECO:0000313" key="4">
    <source>
        <dbReference type="Proteomes" id="UP000749646"/>
    </source>
</evidence>
<evidence type="ECO:0000256" key="2">
    <source>
        <dbReference type="SAM" id="Phobius"/>
    </source>
</evidence>
<name>A0A9P6J3E5_9FUNG</name>
<evidence type="ECO:0000256" key="1">
    <source>
        <dbReference type="SAM" id="MobiDB-lite"/>
    </source>
</evidence>
<feature type="transmembrane region" description="Helical" evidence="2">
    <location>
        <begin position="70"/>
        <end position="91"/>
    </location>
</feature>
<dbReference type="OrthoDB" id="2383397at2759"/>
<keyword evidence="2" id="KW-1133">Transmembrane helix</keyword>
<feature type="region of interest" description="Disordered" evidence="1">
    <location>
        <begin position="191"/>
        <end position="245"/>
    </location>
</feature>
<sequence>MAQARRFHSNFLFIIPLTQGVLLVIILDFCKNAVFFANQANNLAPTSFMPTDNGQAVERPKDAIYLLAQYIYAIWLIAMMLKAIIGLRANLKFNIHWMAKYNVLLGIDTGFEFIHTTLGIIFEDLSQMDDAAVIRHYCVSYFVWVRVEMPHLLAPDMRRQSFWELMFPCITSRSHSEARVDMAQVAVTTPTAGGSDVGVEVESSSRPQSPSLTTGSEFERIPQQAGTPEAARNSDSNHIQVVVQR</sequence>
<feature type="compositionally biased region" description="Polar residues" evidence="1">
    <location>
        <begin position="206"/>
        <end position="216"/>
    </location>
</feature>
<proteinExistence type="predicted"/>
<organism evidence="3 4">
    <name type="scientific">Modicella reniformis</name>
    <dbReference type="NCBI Taxonomy" id="1440133"/>
    <lineage>
        <taxon>Eukaryota</taxon>
        <taxon>Fungi</taxon>
        <taxon>Fungi incertae sedis</taxon>
        <taxon>Mucoromycota</taxon>
        <taxon>Mortierellomycotina</taxon>
        <taxon>Mortierellomycetes</taxon>
        <taxon>Mortierellales</taxon>
        <taxon>Mortierellaceae</taxon>
        <taxon>Modicella</taxon>
    </lineage>
</organism>
<dbReference type="AlphaFoldDB" id="A0A9P6J3E5"/>
<dbReference type="Proteomes" id="UP000749646">
    <property type="component" value="Unassembled WGS sequence"/>
</dbReference>
<accession>A0A9P6J3E5</accession>
<feature type="transmembrane region" description="Helical" evidence="2">
    <location>
        <begin position="7"/>
        <end position="27"/>
    </location>
</feature>
<gene>
    <name evidence="3" type="ORF">BGZ65_011802</name>
</gene>
<dbReference type="EMBL" id="JAAAHW010006445">
    <property type="protein sequence ID" value="KAF9960709.1"/>
    <property type="molecule type" value="Genomic_DNA"/>
</dbReference>
<feature type="compositionally biased region" description="Low complexity" evidence="1">
    <location>
        <begin position="193"/>
        <end position="205"/>
    </location>
</feature>
<keyword evidence="2" id="KW-0812">Transmembrane</keyword>
<protein>
    <submittedName>
        <fullName evidence="3">Uncharacterized protein</fullName>
    </submittedName>
</protein>
<evidence type="ECO:0000313" key="3">
    <source>
        <dbReference type="EMBL" id="KAF9960709.1"/>
    </source>
</evidence>
<reference evidence="3" key="1">
    <citation type="journal article" date="2020" name="Fungal Divers.">
        <title>Resolving the Mortierellaceae phylogeny through synthesis of multi-gene phylogenetics and phylogenomics.</title>
        <authorList>
            <person name="Vandepol N."/>
            <person name="Liber J."/>
            <person name="Desiro A."/>
            <person name="Na H."/>
            <person name="Kennedy M."/>
            <person name="Barry K."/>
            <person name="Grigoriev I.V."/>
            <person name="Miller A.N."/>
            <person name="O'Donnell K."/>
            <person name="Stajich J.E."/>
            <person name="Bonito G."/>
        </authorList>
    </citation>
    <scope>NUCLEOTIDE SEQUENCE</scope>
    <source>
        <strain evidence="3">MES-2147</strain>
    </source>
</reference>
<keyword evidence="4" id="KW-1185">Reference proteome</keyword>